<keyword evidence="6" id="KW-0804">Transcription</keyword>
<dbReference type="GO" id="GO:0019185">
    <property type="term" value="C:snRNA-activating protein complex"/>
    <property type="evidence" value="ECO:0007669"/>
    <property type="project" value="TreeGrafter"/>
</dbReference>
<keyword evidence="7" id="KW-0539">Nucleus</keyword>
<dbReference type="InterPro" id="IPR022042">
    <property type="entry name" value="snRNA-activating_su3"/>
</dbReference>
<comment type="subcellular location">
    <subcellularLocation>
        <location evidence="1">Nucleus</location>
    </subcellularLocation>
</comment>
<evidence type="ECO:0000256" key="10">
    <source>
        <dbReference type="ARBA" id="ARBA00029606"/>
    </source>
</evidence>
<keyword evidence="12" id="KW-1185">Reference proteome</keyword>
<evidence type="ECO:0000256" key="2">
    <source>
        <dbReference type="ARBA" id="ARBA00010410"/>
    </source>
</evidence>
<dbReference type="GO" id="GO:0001046">
    <property type="term" value="F:core promoter sequence-specific DNA binding"/>
    <property type="evidence" value="ECO:0007669"/>
    <property type="project" value="TreeGrafter"/>
</dbReference>
<dbReference type="GO" id="GO:0000978">
    <property type="term" value="F:RNA polymerase II cis-regulatory region sequence-specific DNA binding"/>
    <property type="evidence" value="ECO:0007669"/>
    <property type="project" value="TreeGrafter"/>
</dbReference>
<dbReference type="OrthoDB" id="46583at2759"/>
<evidence type="ECO:0000256" key="4">
    <source>
        <dbReference type="ARBA" id="ARBA00023015"/>
    </source>
</evidence>
<dbReference type="GO" id="GO:0042795">
    <property type="term" value="P:snRNA transcription by RNA polymerase II"/>
    <property type="evidence" value="ECO:0007669"/>
    <property type="project" value="TreeGrafter"/>
</dbReference>
<protein>
    <recommendedName>
        <fullName evidence="3">snRNA-activating protein complex subunit 3</fullName>
    </recommendedName>
    <alternativeName>
        <fullName evidence="10">Small nuclear RNA-activating complex polypeptide 3</fullName>
    </alternativeName>
</protein>
<comment type="subunit">
    <text evidence="9">Part of the SNAPc complex composed of 5 subunits: SNAPC1, SNAPC2, SNAPC3, SNAPC4 and SNAPC5. SNAPC3 interacts with SNAPC1.</text>
</comment>
<gene>
    <name evidence="11" type="ORF">NEZAVI_LOCUS12086</name>
</gene>
<dbReference type="AlphaFoldDB" id="A0A9P0MSK9"/>
<evidence type="ECO:0000256" key="5">
    <source>
        <dbReference type="ARBA" id="ARBA00023125"/>
    </source>
</evidence>
<reference evidence="11" key="1">
    <citation type="submission" date="2022-01" db="EMBL/GenBank/DDBJ databases">
        <authorList>
            <person name="King R."/>
        </authorList>
    </citation>
    <scope>NUCLEOTIDE SEQUENCE</scope>
</reference>
<comment type="function">
    <text evidence="8">Part of the SNAPc complex required for the transcription of both RNA polymerase II and III small-nuclear RNA genes. Binds to the proximal sequence element (PSE), a non-TATA-box basal promoter element common to these 2 types of genes. Recruits TBP and BRF2 to the U6 snRNA TATA box.</text>
</comment>
<dbReference type="GO" id="GO:0001006">
    <property type="term" value="F:RNA polymerase III type 3 promoter sequence-specific DNA binding"/>
    <property type="evidence" value="ECO:0007669"/>
    <property type="project" value="TreeGrafter"/>
</dbReference>
<accession>A0A9P0MSK9</accession>
<dbReference type="Proteomes" id="UP001152798">
    <property type="component" value="Chromosome 5"/>
</dbReference>
<dbReference type="PANTHER" id="PTHR13421">
    <property type="entry name" value="SNRNA-ACTIVATING PROTEIN COMPLEX SUBUNIT 3"/>
    <property type="match status" value="1"/>
</dbReference>
<dbReference type="Pfam" id="PF12251">
    <property type="entry name" value="SNAPC3"/>
    <property type="match status" value="1"/>
</dbReference>
<comment type="similarity">
    <text evidence="2">Belongs to the SNAPC3/SRD2 family.</text>
</comment>
<organism evidence="11 12">
    <name type="scientific">Nezara viridula</name>
    <name type="common">Southern green stink bug</name>
    <name type="synonym">Cimex viridulus</name>
    <dbReference type="NCBI Taxonomy" id="85310"/>
    <lineage>
        <taxon>Eukaryota</taxon>
        <taxon>Metazoa</taxon>
        <taxon>Ecdysozoa</taxon>
        <taxon>Arthropoda</taxon>
        <taxon>Hexapoda</taxon>
        <taxon>Insecta</taxon>
        <taxon>Pterygota</taxon>
        <taxon>Neoptera</taxon>
        <taxon>Paraneoptera</taxon>
        <taxon>Hemiptera</taxon>
        <taxon>Heteroptera</taxon>
        <taxon>Panheteroptera</taxon>
        <taxon>Pentatomomorpha</taxon>
        <taxon>Pentatomoidea</taxon>
        <taxon>Pentatomidae</taxon>
        <taxon>Pentatominae</taxon>
        <taxon>Nezara</taxon>
    </lineage>
</organism>
<evidence type="ECO:0000313" key="11">
    <source>
        <dbReference type="EMBL" id="CAH1403479.1"/>
    </source>
</evidence>
<evidence type="ECO:0000256" key="1">
    <source>
        <dbReference type="ARBA" id="ARBA00004123"/>
    </source>
</evidence>
<dbReference type="GO" id="GO:0005634">
    <property type="term" value="C:nucleus"/>
    <property type="evidence" value="ECO:0007669"/>
    <property type="project" value="UniProtKB-SubCell"/>
</dbReference>
<dbReference type="GO" id="GO:0042796">
    <property type="term" value="P:snRNA transcription by RNA polymerase III"/>
    <property type="evidence" value="ECO:0007669"/>
    <property type="project" value="TreeGrafter"/>
</dbReference>
<dbReference type="PANTHER" id="PTHR13421:SF16">
    <property type="entry name" value="SNRNA-ACTIVATING PROTEIN COMPLEX SUBUNIT 3"/>
    <property type="match status" value="1"/>
</dbReference>
<evidence type="ECO:0000256" key="3">
    <source>
        <dbReference type="ARBA" id="ARBA00013634"/>
    </source>
</evidence>
<proteinExistence type="inferred from homology"/>
<sequence>METIYMPRVNHHNVTDILSFKKYFNEFNSTLETLFLKNKRKSMKLFLEDQGIEETEQQNLKTKFNVNNYCWKSVQSSEKLVLPIAGFKTEFKLYNIPDDADLKSVQVLRSRQVKDEGKRRKLLRYTGEVNCENHMVAYEEDKYKDKIKEYTDYLLSVRVYLPTVHCSFSNARRTKPLQVSQEFFVYSKQTLDCLRDRILCSEDFNSAEGDISNNPFKTTTIRNMDVYRSGMFFINDKFFVDSRYPGNIDYSDIVKKWAAGKKLDLNVTLSMESSTFNMIDLRLGYPYLYMHQGNCEHLIVFTDARLITPKDILVKSAYPVMRSYASLRGKQCMTCTKKASKFIVLNTERLPLSRTYVCGLCLYQYFYIGDQKTDDFIVYKYLDRVALL</sequence>
<evidence type="ECO:0000313" key="12">
    <source>
        <dbReference type="Proteomes" id="UP001152798"/>
    </source>
</evidence>
<evidence type="ECO:0000256" key="6">
    <source>
        <dbReference type="ARBA" id="ARBA00023163"/>
    </source>
</evidence>
<keyword evidence="5" id="KW-0238">DNA-binding</keyword>
<keyword evidence="4" id="KW-0805">Transcription regulation</keyword>
<evidence type="ECO:0000256" key="9">
    <source>
        <dbReference type="ARBA" id="ARBA00025958"/>
    </source>
</evidence>
<dbReference type="GO" id="GO:0003681">
    <property type="term" value="F:bent DNA binding"/>
    <property type="evidence" value="ECO:0007669"/>
    <property type="project" value="TreeGrafter"/>
</dbReference>
<name>A0A9P0MSK9_NEZVI</name>
<evidence type="ECO:0000256" key="7">
    <source>
        <dbReference type="ARBA" id="ARBA00023242"/>
    </source>
</evidence>
<dbReference type="EMBL" id="OV725081">
    <property type="protein sequence ID" value="CAH1403479.1"/>
    <property type="molecule type" value="Genomic_DNA"/>
</dbReference>
<evidence type="ECO:0000256" key="8">
    <source>
        <dbReference type="ARBA" id="ARBA00025193"/>
    </source>
</evidence>